<proteinExistence type="inferred from homology"/>
<dbReference type="GO" id="GO:0016491">
    <property type="term" value="F:oxidoreductase activity"/>
    <property type="evidence" value="ECO:0007669"/>
    <property type="project" value="UniProtKB-KW"/>
</dbReference>
<reference evidence="3 4" key="1">
    <citation type="submission" date="2018-11" db="EMBL/GenBank/DDBJ databases">
        <authorList>
            <consortium name="Pathogen Informatics"/>
        </authorList>
    </citation>
    <scope>NUCLEOTIDE SEQUENCE [LARGE SCALE GENOMIC DNA]</scope>
</reference>
<evidence type="ECO:0000256" key="2">
    <source>
        <dbReference type="ARBA" id="ARBA00023002"/>
    </source>
</evidence>
<accession>A0A3P6RNY4</accession>
<comment type="similarity">
    <text evidence="1">Belongs to the short-chain dehydrogenases/reductases (SDR) family.</text>
</comment>
<dbReference type="Proteomes" id="UP000271889">
    <property type="component" value="Unassembled WGS sequence"/>
</dbReference>
<gene>
    <name evidence="3" type="ORF">CGOC_LOCUS3392</name>
</gene>
<dbReference type="AlphaFoldDB" id="A0A3P6RNY4"/>
<dbReference type="SUPFAM" id="SSF51735">
    <property type="entry name" value="NAD(P)-binding Rossmann-fold domains"/>
    <property type="match status" value="1"/>
</dbReference>
<dbReference type="PANTHER" id="PTHR24320:SF148">
    <property type="entry name" value="NAD(P)-BINDING ROSSMANN-FOLD SUPERFAMILY PROTEIN"/>
    <property type="match status" value="1"/>
</dbReference>
<dbReference type="PANTHER" id="PTHR24320">
    <property type="entry name" value="RETINOL DEHYDROGENASE"/>
    <property type="match status" value="1"/>
</dbReference>
<dbReference type="OrthoDB" id="191139at2759"/>
<dbReference type="Gene3D" id="3.40.50.720">
    <property type="entry name" value="NAD(P)-binding Rossmann-like Domain"/>
    <property type="match status" value="1"/>
</dbReference>
<evidence type="ECO:0000313" key="3">
    <source>
        <dbReference type="EMBL" id="VDK55685.1"/>
    </source>
</evidence>
<keyword evidence="2" id="KW-0560">Oxidoreductase</keyword>
<name>A0A3P6RNY4_CYLGO</name>
<sequence length="240" mass="27250">MVGDRKKARELFAPMIASKSPLTLYEVDLEDPREVSKFSRGFVLRCMELDVVILCAGTMLARPKIVDNIETHMRVNVLSQALLLHMLHPILTSKSRITALSSSTARVAFFSSALLQQDPLSYYVGPYEAYCFSKLVLSIYVAELSRQRHHAVSMHPGVIPGTLYRHCNRFVKFVTYFILPEILRSPTFSALLVLHTTLRDDQIAGAYYEDCTPQDLCSRVLEEVGFLRAFETLLFVQSRL</sequence>
<organism evidence="3 4">
    <name type="scientific">Cylicostephanus goldi</name>
    <name type="common">Nematode worm</name>
    <dbReference type="NCBI Taxonomy" id="71465"/>
    <lineage>
        <taxon>Eukaryota</taxon>
        <taxon>Metazoa</taxon>
        <taxon>Ecdysozoa</taxon>
        <taxon>Nematoda</taxon>
        <taxon>Chromadorea</taxon>
        <taxon>Rhabditida</taxon>
        <taxon>Rhabditina</taxon>
        <taxon>Rhabditomorpha</taxon>
        <taxon>Strongyloidea</taxon>
        <taxon>Strongylidae</taxon>
        <taxon>Cylicostephanus</taxon>
    </lineage>
</organism>
<dbReference type="InterPro" id="IPR036291">
    <property type="entry name" value="NAD(P)-bd_dom_sf"/>
</dbReference>
<dbReference type="EMBL" id="UYRV01008550">
    <property type="protein sequence ID" value="VDK55685.1"/>
    <property type="molecule type" value="Genomic_DNA"/>
</dbReference>
<protein>
    <submittedName>
        <fullName evidence="3">Uncharacterized protein</fullName>
    </submittedName>
</protein>
<keyword evidence="4" id="KW-1185">Reference proteome</keyword>
<evidence type="ECO:0000256" key="1">
    <source>
        <dbReference type="ARBA" id="ARBA00006484"/>
    </source>
</evidence>
<evidence type="ECO:0000313" key="4">
    <source>
        <dbReference type="Proteomes" id="UP000271889"/>
    </source>
</evidence>